<dbReference type="SUPFAM" id="SSF50729">
    <property type="entry name" value="PH domain-like"/>
    <property type="match status" value="1"/>
</dbReference>
<dbReference type="InterPro" id="IPR051230">
    <property type="entry name" value="APP-Binding"/>
</dbReference>
<dbReference type="PANTHER" id="PTHR12345">
    <property type="entry name" value="SYNTENIN RELATED"/>
    <property type="match status" value="1"/>
</dbReference>
<reference evidence="4" key="1">
    <citation type="submission" date="2020-11" db="EMBL/GenBank/DDBJ databases">
        <authorList>
            <person name="Tran Van P."/>
        </authorList>
    </citation>
    <scope>NUCLEOTIDE SEQUENCE</scope>
</reference>
<dbReference type="PROSITE" id="PS50003">
    <property type="entry name" value="PH_DOMAIN"/>
    <property type="match status" value="1"/>
</dbReference>
<dbReference type="Proteomes" id="UP000677054">
    <property type="component" value="Unassembled WGS sequence"/>
</dbReference>
<sequence>MATAINVRPFGPTRDMDGSGRPQSHPTNVTVREVHRGSWLKKVEVQGYGLQRFQPKNMALKKMDSYWTIFCIHDDEDPHLEFYPDKKSAAPHKPALSIPLRNCLHISPFLINENENEHTFVLTLSDGIVQLVASSREEMEGWMETLSYQLRSLSILTPKDNNYSKEPVARAPLAPIRDPHSPLPAPPPIPARPPPGTVVERSRSLNEAESSSPATTSPAFRERSLTSGTIVAPPLMQEVPNLSGSQSLRRAQSLQVHPQHICDRFMEISTSSWLHDSSSEYESLALATSGLSESRRSPARSISIPRAASLDSRDRPHTDMREAGGGRSHVVTLTLREQQVAQLKREMIHPAGVRLRLSRRDCLDSVAFVQCFNSVWVAGWKQKERPLLHTAFHIGDRVQRVGSENISTSAQLHRLLKNHPGFMIEVVVERVPHGHVMVIKREHDGQDLGIHCAGGASEIEVVNPLGLAAAQGLTLEAKAVETGLPTKWFITEVNGRPLNLFFKNKEVEARLNAVGKEVSLLVQPVDLISAMKKQLKKISNYKHFIVQ</sequence>
<feature type="compositionally biased region" description="Basic and acidic residues" evidence="2">
    <location>
        <begin position="311"/>
        <end position="324"/>
    </location>
</feature>
<feature type="compositionally biased region" description="Pro residues" evidence="2">
    <location>
        <begin position="181"/>
        <end position="196"/>
    </location>
</feature>
<evidence type="ECO:0000313" key="4">
    <source>
        <dbReference type="EMBL" id="CAD7250568.1"/>
    </source>
</evidence>
<protein>
    <recommendedName>
        <fullName evidence="3">PH domain-containing protein</fullName>
    </recommendedName>
</protein>
<gene>
    <name evidence="4" type="ORF">DSTB1V02_LOCUS10340</name>
</gene>
<evidence type="ECO:0000256" key="2">
    <source>
        <dbReference type="SAM" id="MobiDB-lite"/>
    </source>
</evidence>
<feature type="domain" description="PH" evidence="3">
    <location>
        <begin position="42"/>
        <end position="151"/>
    </location>
</feature>
<dbReference type="InterPro" id="IPR011993">
    <property type="entry name" value="PH-like_dom_sf"/>
</dbReference>
<dbReference type="EMBL" id="LR902449">
    <property type="protein sequence ID" value="CAD7250568.1"/>
    <property type="molecule type" value="Genomic_DNA"/>
</dbReference>
<dbReference type="AlphaFoldDB" id="A0A7R9AAV1"/>
<dbReference type="GO" id="GO:0005886">
    <property type="term" value="C:plasma membrane"/>
    <property type="evidence" value="ECO:0007669"/>
    <property type="project" value="TreeGrafter"/>
</dbReference>
<organism evidence="4">
    <name type="scientific">Darwinula stevensoni</name>
    <dbReference type="NCBI Taxonomy" id="69355"/>
    <lineage>
        <taxon>Eukaryota</taxon>
        <taxon>Metazoa</taxon>
        <taxon>Ecdysozoa</taxon>
        <taxon>Arthropoda</taxon>
        <taxon>Crustacea</taxon>
        <taxon>Oligostraca</taxon>
        <taxon>Ostracoda</taxon>
        <taxon>Podocopa</taxon>
        <taxon>Podocopida</taxon>
        <taxon>Darwinulocopina</taxon>
        <taxon>Darwinuloidea</taxon>
        <taxon>Darwinulidae</taxon>
        <taxon>Darwinula</taxon>
    </lineage>
</organism>
<keyword evidence="5" id="KW-1185">Reference proteome</keyword>
<evidence type="ECO:0000256" key="1">
    <source>
        <dbReference type="ARBA" id="ARBA00022737"/>
    </source>
</evidence>
<feature type="compositionally biased region" description="Low complexity" evidence="2">
    <location>
        <begin position="299"/>
        <end position="309"/>
    </location>
</feature>
<dbReference type="OrthoDB" id="6126662at2759"/>
<feature type="compositionally biased region" description="Low complexity" evidence="2">
    <location>
        <begin position="207"/>
        <end position="219"/>
    </location>
</feature>
<proteinExistence type="predicted"/>
<dbReference type="SMART" id="SM00233">
    <property type="entry name" value="PH"/>
    <property type="match status" value="1"/>
</dbReference>
<dbReference type="PANTHER" id="PTHR12345:SF11">
    <property type="entry name" value="FI13065P"/>
    <property type="match status" value="1"/>
</dbReference>
<dbReference type="Gene3D" id="2.30.29.30">
    <property type="entry name" value="Pleckstrin-homology domain (PH domain)/Phosphotyrosine-binding domain (PTB)"/>
    <property type="match status" value="1"/>
</dbReference>
<evidence type="ECO:0000259" key="3">
    <source>
        <dbReference type="PROSITE" id="PS50003"/>
    </source>
</evidence>
<feature type="region of interest" description="Disordered" evidence="2">
    <location>
        <begin position="173"/>
        <end position="223"/>
    </location>
</feature>
<dbReference type="InterPro" id="IPR001849">
    <property type="entry name" value="PH_domain"/>
</dbReference>
<feature type="region of interest" description="Disordered" evidence="2">
    <location>
        <begin position="289"/>
        <end position="328"/>
    </location>
</feature>
<dbReference type="EMBL" id="CAJPEV010002932">
    <property type="protein sequence ID" value="CAG0898464.1"/>
    <property type="molecule type" value="Genomic_DNA"/>
</dbReference>
<accession>A0A7R9AAV1</accession>
<evidence type="ECO:0000313" key="5">
    <source>
        <dbReference type="Proteomes" id="UP000677054"/>
    </source>
</evidence>
<keyword evidence="1" id="KW-0677">Repeat</keyword>
<name>A0A7R9AAV1_9CRUS</name>
<dbReference type="GO" id="GO:0005737">
    <property type="term" value="C:cytoplasm"/>
    <property type="evidence" value="ECO:0007669"/>
    <property type="project" value="TreeGrafter"/>
</dbReference>
<feature type="region of interest" description="Disordered" evidence="2">
    <location>
        <begin position="1"/>
        <end position="28"/>
    </location>
</feature>
<dbReference type="Pfam" id="PF00169">
    <property type="entry name" value="PH"/>
    <property type="match status" value="1"/>
</dbReference>